<feature type="compositionally biased region" description="Polar residues" evidence="1">
    <location>
        <begin position="550"/>
        <end position="559"/>
    </location>
</feature>
<feature type="region of interest" description="Disordered" evidence="1">
    <location>
        <begin position="1742"/>
        <end position="1847"/>
    </location>
</feature>
<dbReference type="STRING" id="1522189.A0A316W6F7"/>
<reference evidence="3 4" key="1">
    <citation type="journal article" date="2018" name="Mol. Biol. Evol.">
        <title>Broad Genomic Sampling Reveals a Smut Pathogenic Ancestry of the Fungal Clade Ustilaginomycotina.</title>
        <authorList>
            <person name="Kijpornyongpan T."/>
            <person name="Mondo S.J."/>
            <person name="Barry K."/>
            <person name="Sandor L."/>
            <person name="Lee J."/>
            <person name="Lipzen A."/>
            <person name="Pangilinan J."/>
            <person name="LaButti K."/>
            <person name="Hainaut M."/>
            <person name="Henrissat B."/>
            <person name="Grigoriev I.V."/>
            <person name="Spatafora J.W."/>
            <person name="Aime M.C."/>
        </authorList>
    </citation>
    <scope>NUCLEOTIDE SEQUENCE [LARGE SCALE GENOMIC DNA]</scope>
    <source>
        <strain evidence="3 4">MCA 4658</strain>
    </source>
</reference>
<dbReference type="GeneID" id="37038706"/>
<organism evidence="3 4">
    <name type="scientific">Ceraceosorus guamensis</name>
    <dbReference type="NCBI Taxonomy" id="1522189"/>
    <lineage>
        <taxon>Eukaryota</taxon>
        <taxon>Fungi</taxon>
        <taxon>Dikarya</taxon>
        <taxon>Basidiomycota</taxon>
        <taxon>Ustilaginomycotina</taxon>
        <taxon>Exobasidiomycetes</taxon>
        <taxon>Ceraceosorales</taxon>
        <taxon>Ceraceosoraceae</taxon>
        <taxon>Ceraceosorus</taxon>
    </lineage>
</organism>
<feature type="compositionally biased region" description="Low complexity" evidence="1">
    <location>
        <begin position="606"/>
        <end position="625"/>
    </location>
</feature>
<feature type="region of interest" description="Disordered" evidence="1">
    <location>
        <begin position="446"/>
        <end position="501"/>
    </location>
</feature>
<dbReference type="GO" id="GO:0030674">
    <property type="term" value="F:protein-macromolecule adaptor activity"/>
    <property type="evidence" value="ECO:0007669"/>
    <property type="project" value="TreeGrafter"/>
</dbReference>
<sequence length="1847" mass="195844">MHKTPMTAVSEPQKRIRRSGSLTLLTSSLCLHHSSVSRLENHLLFISSRSTSSHNPLPSHLSVLHARDRPNHHFQQRKSVHQPSKDTRYALLLPLDPHSMSGLGISFDAPVMAQRSHQQHHRAPTRPQSSYASLSSAASSSGSDAGIPRRPASSVDRRVRIASGLPNIMGATPQSSQASPDSALDSASSISVSSTRSSGYGSARGGGRTERLSAAVAKLNAEQDQDDDILTPASSYTSSAQGGASEASSARCSAASRAQTIRKQASQPILSRSSTIRFPQTMQLNAQTQAMGRSRSQISLNSAYSGGAAQLGRTTEIGRGSQRGPRVRARTLDSAKGAKEPRMVPDGFGGWAPADQAGDQMNKASAERPEANEVPAFDGPALRADTAPQQPALMISDNLGTQNVPGALPRGPPQRPEGHQRRPATAQARFRVGSFYGVNGEVTASLDSEGRLARPSPPASETQQSSIHSHRRSQSSGPRAQHMFSPPGSTSKEASNLHGAENVVRMRSLRGFNGLEGAERGQSMVSLDSLHSSYQMGEHIVPGRVKSSDQESILSSARPSESDEFSGCASGTEVGPGDSISNVGGKSVAGGTPQGSRAAQQRKRVATASAASSRPRSQSMSAAASNVSGLERHPTLLSQAGNTARRSRDLSRLLDPAATKAGKPVPTSAISLGSSVGSAAASSEVSSNPSDRLSDVQAAALAPAVLEQGRSGKARVDVDVVLESDLIVEGGMLRGRLEIKLRKPTDKKAAALMLAQPKIRIVGFEELLNDDTRHIFYHHATAIDGDRSDGGPSEPYVLHGSPDLCSPQAEGRAALPCFASAPDSEGYYIGAEGNHSIPFTLEMPVGKGAKGAFRGKHAVVRYIVIGSVKLKDADGSNRSIAHFYRHVELFPYLNPAVVLSSASKPVQAHASKSLFLGGSGKVHLTASLHRSTWVAGQRVYVNININNDTSKRLKSITLALVRTVVLFRPRPELNLGKSAPDDPHEAYVDPDACNTSTSRKKISEETLEMGQKGTKGSFTAKGWWTGVEAHKALEFSHYMRVPSDALSISRGRHVEVTYSVKVSVSSSLSADVSVELPLRVINFVSLDPPPLKAPKWKNGANCNLARSWNSSVGPTSRSSPAADGPLIERVRSAEALRSPQRMDYAPASSHLPLPSARAEQQYQQQQHLKPPEATSARRLQHQKSLDFINHAIRSATARRGGAGGISQSNLPMGLGIDVPEGANSEGEADNSSPQDRSGGRASSGSSEDATDPSCLPFDAQQHQQMQQMQHMIMQQQIQAMGYGVPVPLLQVASVPLDDVDDDSDDGQGYEDERDRTLNLNDESVDEVQEVIGSAQLSTHSPDFVSSSNYYASSLAATSVDEADLSDESIDAEAASTETPREDDEYDEEEERLQARLTIMQQREATRLQQAQHGQVANAAVISESQQPTDSRCEEDDDARTPVARSPSKMAPLRHEAAPSSQVPAAELQQERSLPRKGSNLTRTSNVKTASRPPSPSKSAPAPTKSALKGKSSFTFATADAPLKSKPATAGSSSLTAGPAAPFKLRAKVAPSQMAEAIQASPSNSSLASPRKTTESRRQAVPASPTKANLAKTLNKNEPNQGKRQVSKARRDSCASSTTSFDTRSSSPASSASEARTPESACEELPSRIIDDAGTAAVGDETLTALRTHVPQAKQAITTPTRTSSAIPEHSPARSDLTPSQSADRLHRSESTMKLRGSSIVVPSVRDKIAMLEQRKTALRDFRGESCSPNTTPTRNAANLTPGGTPGSEGRVASASAALAARTGGSREGEMASSPNSHRIQRKGSMLSVASNATEASSASNGLRRAPSVMSFRAPLFKTETAPPLPGN</sequence>
<feature type="compositionally biased region" description="Polar residues" evidence="1">
    <location>
        <begin position="1746"/>
        <end position="1758"/>
    </location>
</feature>
<dbReference type="Pfam" id="PF02752">
    <property type="entry name" value="Arrestin_C"/>
    <property type="match status" value="1"/>
</dbReference>
<dbReference type="RefSeq" id="XP_025372670.1">
    <property type="nucleotide sequence ID" value="XM_025516836.1"/>
</dbReference>
<feature type="compositionally biased region" description="Low complexity" evidence="1">
    <location>
        <begin position="1807"/>
        <end position="1819"/>
    </location>
</feature>
<evidence type="ECO:0000256" key="1">
    <source>
        <dbReference type="SAM" id="MobiDB-lite"/>
    </source>
</evidence>
<evidence type="ECO:0000259" key="2">
    <source>
        <dbReference type="SMART" id="SM01017"/>
    </source>
</evidence>
<feature type="compositionally biased region" description="Low complexity" evidence="1">
    <location>
        <begin position="171"/>
        <end position="201"/>
    </location>
</feature>
<feature type="compositionally biased region" description="Low complexity" evidence="1">
    <location>
        <begin position="238"/>
        <end position="258"/>
    </location>
</feature>
<protein>
    <recommendedName>
        <fullName evidence="2">Arrestin C-terminal-like domain-containing protein</fullName>
    </recommendedName>
</protein>
<feature type="region of interest" description="Disordered" evidence="1">
    <location>
        <begin position="1137"/>
        <end position="1178"/>
    </location>
</feature>
<feature type="compositionally biased region" description="Polar residues" evidence="1">
    <location>
        <begin position="1404"/>
        <end position="1414"/>
    </location>
</feature>
<feature type="compositionally biased region" description="Acidic residues" evidence="1">
    <location>
        <begin position="1360"/>
        <end position="1370"/>
    </location>
</feature>
<feature type="region of interest" description="Disordered" evidence="1">
    <location>
        <begin position="221"/>
        <end position="273"/>
    </location>
</feature>
<feature type="region of interest" description="Disordered" evidence="1">
    <location>
        <begin position="1107"/>
        <end position="1126"/>
    </location>
</feature>
<feature type="region of interest" description="Disordered" evidence="1">
    <location>
        <begin position="541"/>
        <end position="649"/>
    </location>
</feature>
<feature type="compositionally biased region" description="Basic and acidic residues" evidence="1">
    <location>
        <begin position="1703"/>
        <end position="1712"/>
    </location>
</feature>
<feature type="compositionally biased region" description="Polar residues" evidence="1">
    <location>
        <begin position="1107"/>
        <end position="1119"/>
    </location>
</feature>
<name>A0A316W6F7_9BASI</name>
<evidence type="ECO:0000313" key="3">
    <source>
        <dbReference type="EMBL" id="PWN45510.1"/>
    </source>
</evidence>
<feature type="region of interest" description="Disordered" evidence="1">
    <location>
        <begin position="311"/>
        <end position="348"/>
    </location>
</feature>
<feature type="compositionally biased region" description="Low complexity" evidence="1">
    <location>
        <begin position="1615"/>
        <end position="1639"/>
    </location>
</feature>
<feature type="compositionally biased region" description="Low complexity" evidence="1">
    <location>
        <begin position="1769"/>
        <end position="1783"/>
    </location>
</feature>
<dbReference type="Gene3D" id="2.60.40.640">
    <property type="match status" value="1"/>
</dbReference>
<feature type="compositionally biased region" description="Polar residues" evidence="1">
    <location>
        <begin position="1591"/>
        <end position="1603"/>
    </location>
</feature>
<dbReference type="SUPFAM" id="SSF81296">
    <property type="entry name" value="E set domains"/>
    <property type="match status" value="1"/>
</dbReference>
<dbReference type="EMBL" id="KZ819355">
    <property type="protein sequence ID" value="PWN45510.1"/>
    <property type="molecule type" value="Genomic_DNA"/>
</dbReference>
<feature type="region of interest" description="Disordered" evidence="1">
    <location>
        <begin position="1675"/>
        <end position="1713"/>
    </location>
</feature>
<keyword evidence="4" id="KW-1185">Reference proteome</keyword>
<feature type="compositionally biased region" description="Polar residues" evidence="1">
    <location>
        <begin position="259"/>
        <end position="273"/>
    </location>
</feature>
<feature type="region of interest" description="Disordered" evidence="1">
    <location>
        <begin position="1198"/>
        <end position="1255"/>
    </location>
</feature>
<dbReference type="OrthoDB" id="298939at2759"/>
<dbReference type="InterPro" id="IPR011022">
    <property type="entry name" value="Arrestin_C-like"/>
</dbReference>
<feature type="compositionally biased region" description="Low complexity" evidence="1">
    <location>
        <begin position="1487"/>
        <end position="1506"/>
    </location>
</feature>
<accession>A0A316W6F7</accession>
<feature type="domain" description="Arrestin C-terminal-like" evidence="2">
    <location>
        <begin position="918"/>
        <end position="1083"/>
    </location>
</feature>
<dbReference type="GO" id="GO:0070086">
    <property type="term" value="P:ubiquitin-dependent endocytosis"/>
    <property type="evidence" value="ECO:0007669"/>
    <property type="project" value="TreeGrafter"/>
</dbReference>
<dbReference type="PANTHER" id="PTHR11188">
    <property type="entry name" value="ARRESTIN DOMAIN CONTAINING PROTEIN"/>
    <property type="match status" value="1"/>
</dbReference>
<dbReference type="PANTHER" id="PTHR11188:SF17">
    <property type="entry name" value="FI21816P1"/>
    <property type="match status" value="1"/>
</dbReference>
<feature type="compositionally biased region" description="Low complexity" evidence="1">
    <location>
        <begin position="129"/>
        <end position="145"/>
    </location>
</feature>
<feature type="region of interest" description="Disordered" evidence="1">
    <location>
        <begin position="1358"/>
        <end position="1388"/>
    </location>
</feature>
<dbReference type="InterPro" id="IPR014756">
    <property type="entry name" value="Ig_E-set"/>
</dbReference>
<dbReference type="GO" id="GO:0005829">
    <property type="term" value="C:cytosol"/>
    <property type="evidence" value="ECO:0007669"/>
    <property type="project" value="TreeGrafter"/>
</dbReference>
<dbReference type="Proteomes" id="UP000245783">
    <property type="component" value="Unassembled WGS sequence"/>
</dbReference>
<feature type="compositionally biased region" description="Basic and acidic residues" evidence="1">
    <location>
        <begin position="330"/>
        <end position="343"/>
    </location>
</feature>
<proteinExistence type="predicted"/>
<feature type="region of interest" description="Disordered" evidence="1">
    <location>
        <begin position="978"/>
        <end position="998"/>
    </location>
</feature>
<dbReference type="GO" id="GO:0005886">
    <property type="term" value="C:plasma membrane"/>
    <property type="evidence" value="ECO:0007669"/>
    <property type="project" value="TreeGrafter"/>
</dbReference>
<feature type="region of interest" description="Disordered" evidence="1">
    <location>
        <begin position="397"/>
        <end position="425"/>
    </location>
</feature>
<dbReference type="InParanoid" id="A0A316W6F7"/>
<feature type="compositionally biased region" description="Polar residues" evidence="1">
    <location>
        <begin position="1675"/>
        <end position="1685"/>
    </location>
</feature>
<dbReference type="InterPro" id="IPR014752">
    <property type="entry name" value="Arrestin-like_C"/>
</dbReference>
<gene>
    <name evidence="3" type="ORF">IE81DRAFT_364141</name>
</gene>
<evidence type="ECO:0000313" key="4">
    <source>
        <dbReference type="Proteomes" id="UP000245783"/>
    </source>
</evidence>
<feature type="region of interest" description="Disordered" evidence="1">
    <location>
        <begin position="1404"/>
        <end position="1647"/>
    </location>
</feature>
<dbReference type="InterPro" id="IPR050357">
    <property type="entry name" value="Arrestin_domain-protein"/>
</dbReference>
<feature type="region of interest" description="Disordered" evidence="1">
    <location>
        <begin position="112"/>
        <end position="207"/>
    </location>
</feature>
<dbReference type="SMART" id="SM01017">
    <property type="entry name" value="Arrestin_C"/>
    <property type="match status" value="1"/>
</dbReference>
<dbReference type="GO" id="GO:0031625">
    <property type="term" value="F:ubiquitin protein ligase binding"/>
    <property type="evidence" value="ECO:0007669"/>
    <property type="project" value="TreeGrafter"/>
</dbReference>